<proteinExistence type="predicted"/>
<evidence type="ECO:0000313" key="2">
    <source>
        <dbReference type="Proteomes" id="UP001275315"/>
    </source>
</evidence>
<reference evidence="1 2" key="1">
    <citation type="submission" date="2023-10" db="EMBL/GenBank/DDBJ databases">
        <title>Virgibacillus soli CC-YMP-6 genome.</title>
        <authorList>
            <person name="Miliotis G."/>
            <person name="Sengupta P."/>
            <person name="Hameed A."/>
            <person name="Chuvochina M."/>
            <person name="Mcdonagh F."/>
            <person name="Simpson A.C."/>
            <person name="Singh N.K."/>
            <person name="Rekha P.D."/>
            <person name="Raman K."/>
            <person name="Hugenholtz P."/>
            <person name="Venkateswaran K."/>
        </authorList>
    </citation>
    <scope>NUCLEOTIDE SEQUENCE [LARGE SCALE GENOMIC DNA]</scope>
    <source>
        <strain evidence="1 2">CC-YMP-6</strain>
    </source>
</reference>
<organism evidence="1 2">
    <name type="scientific">Paracerasibacillus soli</name>
    <dbReference type="NCBI Taxonomy" id="480284"/>
    <lineage>
        <taxon>Bacteria</taxon>
        <taxon>Bacillati</taxon>
        <taxon>Bacillota</taxon>
        <taxon>Bacilli</taxon>
        <taxon>Bacillales</taxon>
        <taxon>Bacillaceae</taxon>
        <taxon>Paracerasibacillus</taxon>
    </lineage>
</organism>
<keyword evidence="2" id="KW-1185">Reference proteome</keyword>
<gene>
    <name evidence="1" type="ORF">RWD45_16295</name>
</gene>
<dbReference type="Proteomes" id="UP001275315">
    <property type="component" value="Unassembled WGS sequence"/>
</dbReference>
<dbReference type="EMBL" id="JAWDIQ010000003">
    <property type="protein sequence ID" value="MDY0409849.1"/>
    <property type="molecule type" value="Genomic_DNA"/>
</dbReference>
<protein>
    <submittedName>
        <fullName evidence="1">Uncharacterized protein</fullName>
    </submittedName>
</protein>
<evidence type="ECO:0000313" key="1">
    <source>
        <dbReference type="EMBL" id="MDY0409849.1"/>
    </source>
</evidence>
<comment type="caution">
    <text evidence="1">The sequence shown here is derived from an EMBL/GenBank/DDBJ whole genome shotgun (WGS) entry which is preliminary data.</text>
</comment>
<name>A0ABU5CTZ8_9BACI</name>
<sequence length="77" mass="8882">MIVVGEQTSSELVNRLYDAMDGKSDEYKVGISELPVPGFTIRVFANSTQVIERIFTECHDIVKREWYQSGSCFLRKY</sequence>
<accession>A0ABU5CTZ8</accession>